<dbReference type="EMBL" id="JFZZ01000118">
    <property type="protein sequence ID" value="KAK88416.1"/>
    <property type="molecule type" value="Genomic_DNA"/>
</dbReference>
<comment type="similarity">
    <text evidence="9 15">Belongs to the L/F-transferase family.</text>
</comment>
<comment type="subcellular location">
    <subcellularLocation>
        <location evidence="1 15">Cytoplasm</location>
    </subcellularLocation>
</comment>
<evidence type="ECO:0000256" key="13">
    <source>
        <dbReference type="ARBA" id="ARBA00077165"/>
    </source>
</evidence>
<dbReference type="PANTHER" id="PTHR30098:SF2">
    <property type="entry name" value="LEUCYL_PHENYLALANYL-TRNA--PROTEIN TRANSFERASE"/>
    <property type="match status" value="1"/>
</dbReference>
<evidence type="ECO:0000256" key="6">
    <source>
        <dbReference type="ARBA" id="ARBA00050652"/>
    </source>
</evidence>
<dbReference type="Proteomes" id="UP000026682">
    <property type="component" value="Unassembled WGS sequence"/>
</dbReference>
<dbReference type="Gene3D" id="3.40.630.70">
    <property type="entry name" value="Leucyl/phenylalanyl-tRNA-protein transferase, C-terminal domain"/>
    <property type="match status" value="1"/>
</dbReference>
<evidence type="ECO:0000256" key="11">
    <source>
        <dbReference type="ARBA" id="ARBA00074372"/>
    </source>
</evidence>
<dbReference type="HAMAP" id="MF_00688">
    <property type="entry name" value="Leu_Phe_trans"/>
    <property type="match status" value="1"/>
</dbReference>
<dbReference type="GO" id="GO:0005737">
    <property type="term" value="C:cytoplasm"/>
    <property type="evidence" value="ECO:0007669"/>
    <property type="project" value="UniProtKB-SubCell"/>
</dbReference>
<dbReference type="EC" id="2.3.2.6" evidence="10 15"/>
<dbReference type="RefSeq" id="WP_005015146.1">
    <property type="nucleotide sequence ID" value="NZ_JFZZ01000118.1"/>
</dbReference>
<reference evidence="16 17" key="1">
    <citation type="submission" date="2014-03" db="EMBL/GenBank/DDBJ databases">
        <title>Genome sequence of Bordetella holmseii.</title>
        <authorList>
            <person name="Harvill E."/>
            <person name="Goodfield L.L."/>
            <person name="Ivanov Y."/>
            <person name="Meyer J.A."/>
            <person name="Newth C."/>
            <person name="Cassiday P."/>
            <person name="Tondella M.L."/>
            <person name="Liao P."/>
            <person name="Zimmerman J."/>
            <person name="Meert K."/>
            <person name="Wessel D."/>
            <person name="Berger J."/>
            <person name="Dean J.M."/>
            <person name="Holubkov R."/>
            <person name="Burr J."/>
            <person name="Liu T."/>
            <person name="Brinkac L.M."/>
            <person name="Sanka R."/>
            <person name="Kim M."/>
            <person name="Losada L."/>
        </authorList>
    </citation>
    <scope>NUCLEOTIDE SEQUENCE [LARGE SCALE GENOMIC DNA]</scope>
    <source>
        <strain evidence="16 17">CDC-H585-BH</strain>
    </source>
</reference>
<evidence type="ECO:0000256" key="7">
    <source>
        <dbReference type="ARBA" id="ARBA00051538"/>
    </source>
</evidence>
<dbReference type="FunFam" id="3.30.70.3550:FF:000001">
    <property type="entry name" value="Leucyl/phenylalanyl-tRNA--protein transferase"/>
    <property type="match status" value="1"/>
</dbReference>
<dbReference type="AlphaFoldDB" id="A0A158M151"/>
<dbReference type="Pfam" id="PF03588">
    <property type="entry name" value="Leu_Phe_trans"/>
    <property type="match status" value="1"/>
</dbReference>
<dbReference type="PATRIC" id="fig|1331206.3.peg.2887"/>
<evidence type="ECO:0000256" key="10">
    <source>
        <dbReference type="ARBA" id="ARBA00066767"/>
    </source>
</evidence>
<keyword evidence="2 15" id="KW-0963">Cytoplasm</keyword>
<evidence type="ECO:0000256" key="15">
    <source>
        <dbReference type="HAMAP-Rule" id="MF_00688"/>
    </source>
</evidence>
<dbReference type="GO" id="GO:0008914">
    <property type="term" value="F:leucyl-tRNA--protein transferase activity"/>
    <property type="evidence" value="ECO:0007669"/>
    <property type="project" value="UniProtKB-UniRule"/>
</dbReference>
<evidence type="ECO:0000256" key="4">
    <source>
        <dbReference type="ARBA" id="ARBA00023315"/>
    </source>
</evidence>
<gene>
    <name evidence="15 16" type="primary">aat</name>
    <name evidence="16" type="ORF">L497_1947</name>
</gene>
<name>A0A158M151_9BORD</name>
<dbReference type="Gene3D" id="3.30.70.3550">
    <property type="entry name" value="Leucyl/phenylalanyl-tRNA-protein transferase, N-terminal domain"/>
    <property type="match status" value="1"/>
</dbReference>
<accession>A0A158M151</accession>
<evidence type="ECO:0000256" key="12">
    <source>
        <dbReference type="ARBA" id="ARBA00077136"/>
    </source>
</evidence>
<evidence type="ECO:0000256" key="3">
    <source>
        <dbReference type="ARBA" id="ARBA00022679"/>
    </source>
</evidence>
<evidence type="ECO:0000313" key="16">
    <source>
        <dbReference type="EMBL" id="KAK88416.1"/>
    </source>
</evidence>
<evidence type="ECO:0000256" key="9">
    <source>
        <dbReference type="ARBA" id="ARBA00061535"/>
    </source>
</evidence>
<dbReference type="PANTHER" id="PTHR30098">
    <property type="entry name" value="LEUCYL/PHENYLALANYL-TRNA--PROTEIN TRANSFERASE"/>
    <property type="match status" value="1"/>
</dbReference>
<evidence type="ECO:0000256" key="8">
    <source>
        <dbReference type="ARBA" id="ARBA00054043"/>
    </source>
</evidence>
<comment type="function">
    <text evidence="8 15">Functions in the N-end rule pathway of protein degradation where it conjugates Leu, Phe and, less efficiently, Met from aminoacyl-tRNAs to the N-termini of proteins containing an N-terminal arginine or lysine.</text>
</comment>
<comment type="caution">
    <text evidence="16">The sequence shown here is derived from an EMBL/GenBank/DDBJ whole genome shotgun (WGS) entry which is preliminary data.</text>
</comment>
<protein>
    <recommendedName>
        <fullName evidence="11 15">Leucyl/phenylalanyl-tRNA--protein transferase</fullName>
        <ecNumber evidence="10 15">2.3.2.6</ecNumber>
    </recommendedName>
    <alternativeName>
        <fullName evidence="12 15">L/F-transferase</fullName>
    </alternativeName>
    <alternativeName>
        <fullName evidence="13 15">Leucyltransferase</fullName>
    </alternativeName>
    <alternativeName>
        <fullName evidence="14 15">Phenyalanyltransferase</fullName>
    </alternativeName>
</protein>
<dbReference type="NCBIfam" id="TIGR00667">
    <property type="entry name" value="aat"/>
    <property type="match status" value="1"/>
</dbReference>
<evidence type="ECO:0000256" key="5">
    <source>
        <dbReference type="ARBA" id="ARBA00050607"/>
    </source>
</evidence>
<comment type="catalytic activity">
    <reaction evidence="5 15">
        <text>L-phenylalanyl-tRNA(Phe) + an N-terminal L-alpha-aminoacyl-[protein] = an N-terminal L-phenylalanyl-L-alpha-aminoacyl-[protein] + tRNA(Phe)</text>
        <dbReference type="Rhea" id="RHEA:43632"/>
        <dbReference type="Rhea" id="RHEA-COMP:9668"/>
        <dbReference type="Rhea" id="RHEA-COMP:9699"/>
        <dbReference type="Rhea" id="RHEA-COMP:10636"/>
        <dbReference type="Rhea" id="RHEA-COMP:10637"/>
        <dbReference type="ChEBI" id="CHEBI:78442"/>
        <dbReference type="ChEBI" id="CHEBI:78531"/>
        <dbReference type="ChEBI" id="CHEBI:78597"/>
        <dbReference type="ChEBI" id="CHEBI:83561"/>
        <dbReference type="EC" id="2.3.2.6"/>
    </reaction>
</comment>
<dbReference type="InterPro" id="IPR016181">
    <property type="entry name" value="Acyl_CoA_acyltransferase"/>
</dbReference>
<dbReference type="InterPro" id="IPR042221">
    <property type="entry name" value="Leu/Phe-tRNA_Trfase_N"/>
</dbReference>
<dbReference type="InterPro" id="IPR004616">
    <property type="entry name" value="Leu/Phe-tRNA_Trfase"/>
</dbReference>
<dbReference type="SUPFAM" id="SSF55729">
    <property type="entry name" value="Acyl-CoA N-acyltransferases (Nat)"/>
    <property type="match status" value="1"/>
</dbReference>
<dbReference type="STRING" id="35814.BBB42_13000"/>
<dbReference type="GeneID" id="93119262"/>
<comment type="catalytic activity">
    <reaction evidence="6 15">
        <text>N-terminal L-arginyl-[protein] + L-leucyl-tRNA(Leu) = N-terminal L-leucyl-L-arginyl-[protein] + tRNA(Leu) + H(+)</text>
        <dbReference type="Rhea" id="RHEA:50416"/>
        <dbReference type="Rhea" id="RHEA-COMP:9613"/>
        <dbReference type="Rhea" id="RHEA-COMP:9622"/>
        <dbReference type="Rhea" id="RHEA-COMP:12672"/>
        <dbReference type="Rhea" id="RHEA-COMP:12673"/>
        <dbReference type="ChEBI" id="CHEBI:15378"/>
        <dbReference type="ChEBI" id="CHEBI:64719"/>
        <dbReference type="ChEBI" id="CHEBI:78442"/>
        <dbReference type="ChEBI" id="CHEBI:78494"/>
        <dbReference type="ChEBI" id="CHEBI:133044"/>
        <dbReference type="EC" id="2.3.2.6"/>
    </reaction>
</comment>
<dbReference type="InterPro" id="IPR042203">
    <property type="entry name" value="Leu/Phe-tRNA_Trfase_C"/>
</dbReference>
<dbReference type="GO" id="GO:0030163">
    <property type="term" value="P:protein catabolic process"/>
    <property type="evidence" value="ECO:0007669"/>
    <property type="project" value="UniProtKB-UniRule"/>
</dbReference>
<comment type="catalytic activity">
    <reaction evidence="7 15">
        <text>N-terminal L-lysyl-[protein] + L-leucyl-tRNA(Leu) = N-terminal L-leucyl-L-lysyl-[protein] + tRNA(Leu) + H(+)</text>
        <dbReference type="Rhea" id="RHEA:12340"/>
        <dbReference type="Rhea" id="RHEA-COMP:9613"/>
        <dbReference type="Rhea" id="RHEA-COMP:9622"/>
        <dbReference type="Rhea" id="RHEA-COMP:12670"/>
        <dbReference type="Rhea" id="RHEA-COMP:12671"/>
        <dbReference type="ChEBI" id="CHEBI:15378"/>
        <dbReference type="ChEBI" id="CHEBI:65249"/>
        <dbReference type="ChEBI" id="CHEBI:78442"/>
        <dbReference type="ChEBI" id="CHEBI:78494"/>
        <dbReference type="ChEBI" id="CHEBI:133043"/>
        <dbReference type="EC" id="2.3.2.6"/>
    </reaction>
</comment>
<evidence type="ECO:0000313" key="17">
    <source>
        <dbReference type="Proteomes" id="UP000026682"/>
    </source>
</evidence>
<proteinExistence type="inferred from homology"/>
<keyword evidence="4 15" id="KW-0012">Acyltransferase</keyword>
<keyword evidence="3 15" id="KW-0808">Transferase</keyword>
<evidence type="ECO:0000256" key="1">
    <source>
        <dbReference type="ARBA" id="ARBA00004496"/>
    </source>
</evidence>
<evidence type="ECO:0000256" key="14">
    <source>
        <dbReference type="ARBA" id="ARBA00083640"/>
    </source>
</evidence>
<sequence>MKLPWLQADTPFPPPHTALDEPNGLLAAGGMLTVDRLRQAYSQGIFPWYSQGEPVLWWSPDPRMVLACDDFAPSHSLRKKLRGLARAEQAGESTLSVRVDTAFAEVMAACAGARQGQPGTWITAEVQAAYCAWHAAGQAHSIETWQDGRMIGGLYGVSLGGMFFGESMFAHATDASKIALAYLVGLLRRHGVTWIDCQQQTRHLASLGAQPIPRARFLDHVAQATQLPPPPWRRGRLLQTGDILDLPEQR</sequence>
<evidence type="ECO:0000256" key="2">
    <source>
        <dbReference type="ARBA" id="ARBA00022490"/>
    </source>
</evidence>
<organism evidence="16 17">
    <name type="scientific">Bordetella holmesii CDC-H585-BH</name>
    <dbReference type="NCBI Taxonomy" id="1331206"/>
    <lineage>
        <taxon>Bacteria</taxon>
        <taxon>Pseudomonadati</taxon>
        <taxon>Pseudomonadota</taxon>
        <taxon>Betaproteobacteria</taxon>
        <taxon>Burkholderiales</taxon>
        <taxon>Alcaligenaceae</taxon>
        <taxon>Bordetella</taxon>
    </lineage>
</organism>